<dbReference type="AlphaFoldDB" id="A0A0M9BLE9"/>
<protein>
    <submittedName>
        <fullName evidence="4">Sugar diacid utilization regulator</fullName>
    </submittedName>
</protein>
<evidence type="ECO:0000313" key="5">
    <source>
        <dbReference type="Proteomes" id="UP000037688"/>
    </source>
</evidence>
<dbReference type="Proteomes" id="UP000037688">
    <property type="component" value="Unassembled WGS sequence"/>
</dbReference>
<accession>A0A0M9BLE9</accession>
<dbReference type="InterPro" id="IPR008599">
    <property type="entry name" value="Diacid_rec"/>
</dbReference>
<name>A0A0M9BLE9_9BACL</name>
<dbReference type="PANTHER" id="PTHR33744">
    <property type="entry name" value="CARBOHYDRATE DIACID REGULATOR"/>
    <property type="match status" value="1"/>
</dbReference>
<comment type="caution">
    <text evidence="4">The sequence shown here is derived from an EMBL/GenBank/DDBJ whole genome shotgun (WGS) entry which is preliminary data.</text>
</comment>
<dbReference type="InterPro" id="IPR025736">
    <property type="entry name" value="PucR_C-HTH_dom"/>
</dbReference>
<evidence type="ECO:0000313" key="4">
    <source>
        <dbReference type="EMBL" id="KOY14349.1"/>
    </source>
</evidence>
<dbReference type="SUPFAM" id="SSF46689">
    <property type="entry name" value="Homeodomain-like"/>
    <property type="match status" value="1"/>
</dbReference>
<dbReference type="InterPro" id="IPR042070">
    <property type="entry name" value="PucR_C-HTH_sf"/>
</dbReference>
<dbReference type="InterPro" id="IPR009057">
    <property type="entry name" value="Homeodomain-like_sf"/>
</dbReference>
<dbReference type="PANTHER" id="PTHR33744:SF15">
    <property type="entry name" value="CARBOHYDRATE DIACID REGULATOR"/>
    <property type="match status" value="1"/>
</dbReference>
<dbReference type="RefSeq" id="WP_053782528.1">
    <property type="nucleotide sequence ID" value="NZ_LITU01000070.1"/>
</dbReference>
<gene>
    <name evidence="4" type="ORF">AMS66_20330</name>
</gene>
<dbReference type="InterPro" id="IPR051448">
    <property type="entry name" value="CdaR-like_regulators"/>
</dbReference>
<dbReference type="OrthoDB" id="9792148at2"/>
<dbReference type="EMBL" id="LITU01000070">
    <property type="protein sequence ID" value="KOY14349.1"/>
    <property type="molecule type" value="Genomic_DNA"/>
</dbReference>
<sequence>MLQLSEKQAQDIVDKMMQDIPYNINIMNEQGIIIGSGQKERVGTIHQGAVRALTTGDRVEVWQDGRLEKMGTNEPIRINHQHVGVIGISGHPDEVRPFCNIVRTTVSLLIEQRNQLENMAHEASRKKAFLERLLAHSGSYSQKIRKEAAQYHIDLQLPTVLLYIRFPHEAPEFNTETSRVLLQLPSFSIEEDGLTQIILIQSESDVDSIVQLVHQEQPQAFISVSKRESSIAVCYEQAKSAMNIVLALRPAAPLIRYDDVQFLVRFSTANLTRQNNVVSKLEDTADLLDTLRSFIHQNGSMSTTAEDLNIHRNTLQYRLKRIQALTGKDPHNWLELIELTHGLLASYQ</sequence>
<dbReference type="Gene3D" id="1.10.10.2840">
    <property type="entry name" value="PucR C-terminal helix-turn-helix domain"/>
    <property type="match status" value="1"/>
</dbReference>
<feature type="coiled-coil region" evidence="1">
    <location>
        <begin position="106"/>
        <end position="133"/>
    </location>
</feature>
<evidence type="ECO:0000259" key="2">
    <source>
        <dbReference type="Pfam" id="PF05651"/>
    </source>
</evidence>
<keyword evidence="1" id="KW-0175">Coiled coil</keyword>
<evidence type="ECO:0000256" key="1">
    <source>
        <dbReference type="SAM" id="Coils"/>
    </source>
</evidence>
<organism evidence="4 5">
    <name type="scientific">Paenibacillus xylanivorans</name>
    <dbReference type="NCBI Taxonomy" id="1705561"/>
    <lineage>
        <taxon>Bacteria</taxon>
        <taxon>Bacillati</taxon>
        <taxon>Bacillota</taxon>
        <taxon>Bacilli</taxon>
        <taxon>Bacillales</taxon>
        <taxon>Paenibacillaceae</taxon>
        <taxon>Paenibacillus</taxon>
    </lineage>
</organism>
<feature type="domain" description="Putative sugar diacid recognition" evidence="2">
    <location>
        <begin position="4"/>
        <end position="132"/>
    </location>
</feature>
<keyword evidence="5" id="KW-1185">Reference proteome</keyword>
<evidence type="ECO:0000259" key="3">
    <source>
        <dbReference type="Pfam" id="PF13556"/>
    </source>
</evidence>
<feature type="domain" description="PucR C-terminal helix-turn-helix" evidence="3">
    <location>
        <begin position="287"/>
        <end position="340"/>
    </location>
</feature>
<dbReference type="Pfam" id="PF13556">
    <property type="entry name" value="HTH_30"/>
    <property type="match status" value="1"/>
</dbReference>
<dbReference type="Pfam" id="PF05651">
    <property type="entry name" value="Diacid_rec"/>
    <property type="match status" value="1"/>
</dbReference>
<dbReference type="PATRIC" id="fig|1705561.3.peg.4236"/>
<proteinExistence type="predicted"/>
<reference evidence="4 5" key="1">
    <citation type="submission" date="2015-08" db="EMBL/GenBank/DDBJ databases">
        <title>Draft genome sequence of cellulolytic and xylanolytic Paenibacillus sp. A59, isolated from a decaying forest soil from Patagonia, Argentina.</title>
        <authorList>
            <person name="Ghio S."/>
            <person name="Caceres A.M."/>
            <person name="Talia P."/>
            <person name="Grasso D."/>
            <person name="Campos E."/>
        </authorList>
    </citation>
    <scope>NUCLEOTIDE SEQUENCE [LARGE SCALE GENOMIC DNA]</scope>
    <source>
        <strain evidence="4 5">A59</strain>
    </source>
</reference>